<dbReference type="Proteomes" id="UP000663842">
    <property type="component" value="Unassembled WGS sequence"/>
</dbReference>
<accession>A0A819BWH3</accession>
<organism evidence="1 2">
    <name type="scientific">Rotaria magnacalcarata</name>
    <dbReference type="NCBI Taxonomy" id="392030"/>
    <lineage>
        <taxon>Eukaryota</taxon>
        <taxon>Metazoa</taxon>
        <taxon>Spiralia</taxon>
        <taxon>Gnathifera</taxon>
        <taxon>Rotifera</taxon>
        <taxon>Eurotatoria</taxon>
        <taxon>Bdelloidea</taxon>
        <taxon>Philodinida</taxon>
        <taxon>Philodinidae</taxon>
        <taxon>Rotaria</taxon>
    </lineage>
</organism>
<evidence type="ECO:0000313" key="2">
    <source>
        <dbReference type="Proteomes" id="UP000663842"/>
    </source>
</evidence>
<gene>
    <name evidence="1" type="ORF">UXM345_LOCUS5256</name>
</gene>
<reference evidence="1" key="1">
    <citation type="submission" date="2021-02" db="EMBL/GenBank/DDBJ databases">
        <authorList>
            <person name="Nowell W R."/>
        </authorList>
    </citation>
    <scope>NUCLEOTIDE SEQUENCE</scope>
</reference>
<comment type="caution">
    <text evidence="1">The sequence shown here is derived from an EMBL/GenBank/DDBJ whole genome shotgun (WGS) entry which is preliminary data.</text>
</comment>
<protein>
    <submittedName>
        <fullName evidence="1">Uncharacterized protein</fullName>
    </submittedName>
</protein>
<dbReference type="AlphaFoldDB" id="A0A819BWH3"/>
<proteinExistence type="predicted"/>
<name>A0A819BWH3_9BILA</name>
<dbReference type="EMBL" id="CAJOBF010000385">
    <property type="protein sequence ID" value="CAF3808863.1"/>
    <property type="molecule type" value="Genomic_DNA"/>
</dbReference>
<evidence type="ECO:0000313" key="1">
    <source>
        <dbReference type="EMBL" id="CAF3808863.1"/>
    </source>
</evidence>
<sequence length="402" mass="46763">MPETIGSTGRIESPGEINKNIQYEKEYRLAGIILHWKRSHGVQELIRTMLKYENIFSNIIVWNNNPMKSLTLENSLIENNICIEIVNLKDQAKYRACQLAKTKACFYVDDDWDTETYITSLYSSFILEPAILHAMTDQYNWIDSGSIFSCDNAIRHLKYMDLFLSNDANRDLISQGDRFFSMWMNQLPAQFSGRLLQLDESTSSSSSFENSDFDTLQYRSSVLAIEIESICLPIDNLERIPFNITTDFERGTRENLPHLAQPPYPENLKFFERFTTAQAVNNDTKTCWKIHRSIRSGDLFGIDFQIIQTNRALSFSIEYLHQKSLQTKLQISISLDSQTWIQFSQQNQSGDIYDKENLVIFHTGLFPVGFQIFRFIKFVSLEDTETSFHICDVRLLHNKTFE</sequence>